<evidence type="ECO:0000256" key="1">
    <source>
        <dbReference type="SAM" id="Phobius"/>
    </source>
</evidence>
<dbReference type="Proteomes" id="UP000002051">
    <property type="component" value="Unassembled WGS sequence"/>
</dbReference>
<dbReference type="HOGENOM" id="CLU_1410742_0_0_1"/>
<evidence type="ECO:0000313" key="4">
    <source>
        <dbReference type="Proteomes" id="UP000002051"/>
    </source>
</evidence>
<feature type="transmembrane region" description="Helical" evidence="1">
    <location>
        <begin position="20"/>
        <end position="39"/>
    </location>
</feature>
<proteinExistence type="predicted"/>
<organism evidence="2 4">
    <name type="scientific">Medicago truncatula</name>
    <name type="common">Barrel medic</name>
    <name type="synonym">Medicago tribuloides</name>
    <dbReference type="NCBI Taxonomy" id="3880"/>
    <lineage>
        <taxon>Eukaryota</taxon>
        <taxon>Viridiplantae</taxon>
        <taxon>Streptophyta</taxon>
        <taxon>Embryophyta</taxon>
        <taxon>Tracheophyta</taxon>
        <taxon>Spermatophyta</taxon>
        <taxon>Magnoliopsida</taxon>
        <taxon>eudicotyledons</taxon>
        <taxon>Gunneridae</taxon>
        <taxon>Pentapetalae</taxon>
        <taxon>rosids</taxon>
        <taxon>fabids</taxon>
        <taxon>Fabales</taxon>
        <taxon>Fabaceae</taxon>
        <taxon>Papilionoideae</taxon>
        <taxon>50 kb inversion clade</taxon>
        <taxon>NPAAA clade</taxon>
        <taxon>Hologalegina</taxon>
        <taxon>IRL clade</taxon>
        <taxon>Trifolieae</taxon>
        <taxon>Medicago</taxon>
    </lineage>
</organism>
<dbReference type="EMBL" id="KL402766">
    <property type="protein sequence ID" value="KEH17129.1"/>
    <property type="molecule type" value="Genomic_DNA"/>
</dbReference>
<reference evidence="3" key="3">
    <citation type="submission" date="2015-06" db="UniProtKB">
        <authorList>
            <consortium name="EnsemblPlants"/>
        </authorList>
    </citation>
    <scope>IDENTIFICATION</scope>
    <source>
        <strain evidence="3">cv. Jemalong A17</strain>
    </source>
</reference>
<keyword evidence="1" id="KW-0472">Membrane</keyword>
<evidence type="ECO:0000313" key="3">
    <source>
        <dbReference type="EnsemblPlants" id="KEH17129"/>
    </source>
</evidence>
<keyword evidence="4" id="KW-1185">Reference proteome</keyword>
<sequence>MIFSNIDWAGDLRWNVGNGVSISYLVLLIAGFVSICLMLRSATTPLRSAIIQLNHVLNWDMIEVVPNPLVDIKESYVIETMDHEGASFQTVEPKAALARDDDDVDSWEIEKSSKSILTNAPSSTSEVPLSFTSISGKSDDGGDGFGSLSKIEGLRRAARRQLAATLYDFEDINMLTYFRHGFIYTNVYGTNST</sequence>
<dbReference type="AlphaFoldDB" id="A0A072THT8"/>
<gene>
    <name evidence="2" type="ORF">MTR_0041s0080</name>
</gene>
<reference evidence="2 4" key="1">
    <citation type="journal article" date="2011" name="Nature">
        <title>The Medicago genome provides insight into the evolution of rhizobial symbioses.</title>
        <authorList>
            <person name="Young N.D."/>
            <person name="Debelle F."/>
            <person name="Oldroyd G.E."/>
            <person name="Geurts R."/>
            <person name="Cannon S.B."/>
            <person name="Udvardi M.K."/>
            <person name="Benedito V.A."/>
            <person name="Mayer K.F."/>
            <person name="Gouzy J."/>
            <person name="Schoof H."/>
            <person name="Van de Peer Y."/>
            <person name="Proost S."/>
            <person name="Cook D.R."/>
            <person name="Meyers B.C."/>
            <person name="Spannagl M."/>
            <person name="Cheung F."/>
            <person name="De Mita S."/>
            <person name="Krishnakumar V."/>
            <person name="Gundlach H."/>
            <person name="Zhou S."/>
            <person name="Mudge J."/>
            <person name="Bharti A.K."/>
            <person name="Murray J.D."/>
            <person name="Naoumkina M.A."/>
            <person name="Rosen B."/>
            <person name="Silverstein K.A."/>
            <person name="Tang H."/>
            <person name="Rombauts S."/>
            <person name="Zhao P.X."/>
            <person name="Zhou P."/>
            <person name="Barbe V."/>
            <person name="Bardou P."/>
            <person name="Bechner M."/>
            <person name="Bellec A."/>
            <person name="Berger A."/>
            <person name="Berges H."/>
            <person name="Bidwell S."/>
            <person name="Bisseling T."/>
            <person name="Choisne N."/>
            <person name="Couloux A."/>
            <person name="Denny R."/>
            <person name="Deshpande S."/>
            <person name="Dai X."/>
            <person name="Doyle J.J."/>
            <person name="Dudez A.M."/>
            <person name="Farmer A.D."/>
            <person name="Fouteau S."/>
            <person name="Franken C."/>
            <person name="Gibelin C."/>
            <person name="Gish J."/>
            <person name="Goldstein S."/>
            <person name="Gonzalez A.J."/>
            <person name="Green P.J."/>
            <person name="Hallab A."/>
            <person name="Hartog M."/>
            <person name="Hua A."/>
            <person name="Humphray S.J."/>
            <person name="Jeong D.H."/>
            <person name="Jing Y."/>
            <person name="Jocker A."/>
            <person name="Kenton S.M."/>
            <person name="Kim D.J."/>
            <person name="Klee K."/>
            <person name="Lai H."/>
            <person name="Lang C."/>
            <person name="Lin S."/>
            <person name="Macmil S.L."/>
            <person name="Magdelenat G."/>
            <person name="Matthews L."/>
            <person name="McCorrison J."/>
            <person name="Monaghan E.L."/>
            <person name="Mun J.H."/>
            <person name="Najar F.Z."/>
            <person name="Nicholson C."/>
            <person name="Noirot C."/>
            <person name="O'Bleness M."/>
            <person name="Paule C.R."/>
            <person name="Poulain J."/>
            <person name="Prion F."/>
            <person name="Qin B."/>
            <person name="Qu C."/>
            <person name="Retzel E.F."/>
            <person name="Riddle C."/>
            <person name="Sallet E."/>
            <person name="Samain S."/>
            <person name="Samson N."/>
            <person name="Sanders I."/>
            <person name="Saurat O."/>
            <person name="Scarpelli C."/>
            <person name="Schiex T."/>
            <person name="Segurens B."/>
            <person name="Severin A.J."/>
            <person name="Sherrier D.J."/>
            <person name="Shi R."/>
            <person name="Sims S."/>
            <person name="Singer S.R."/>
            <person name="Sinharoy S."/>
            <person name="Sterck L."/>
            <person name="Viollet A."/>
            <person name="Wang B.B."/>
            <person name="Wang K."/>
            <person name="Wang M."/>
            <person name="Wang X."/>
            <person name="Warfsmann J."/>
            <person name="Weissenbach J."/>
            <person name="White D.D."/>
            <person name="White J.D."/>
            <person name="Wiley G.B."/>
            <person name="Wincker P."/>
            <person name="Xing Y."/>
            <person name="Yang L."/>
            <person name="Yao Z."/>
            <person name="Ying F."/>
            <person name="Zhai J."/>
            <person name="Zhou L."/>
            <person name="Zuber A."/>
            <person name="Denarie J."/>
            <person name="Dixon R.A."/>
            <person name="May G.D."/>
            <person name="Schwartz D.C."/>
            <person name="Rogers J."/>
            <person name="Quetier F."/>
            <person name="Town C.D."/>
            <person name="Roe B.A."/>
        </authorList>
    </citation>
    <scope>NUCLEOTIDE SEQUENCE [LARGE SCALE GENOMIC DNA]</scope>
    <source>
        <strain evidence="2">A17</strain>
        <strain evidence="3 4">cv. Jemalong A17</strain>
    </source>
</reference>
<dbReference type="STRING" id="3880.A0A072THT8"/>
<evidence type="ECO:0000313" key="2">
    <source>
        <dbReference type="EMBL" id="KEH17129.1"/>
    </source>
</evidence>
<keyword evidence="1" id="KW-1133">Transmembrane helix</keyword>
<keyword evidence="1 2" id="KW-0812">Transmembrane</keyword>
<name>A0A072THT8_MEDTR</name>
<reference evidence="2 4" key="2">
    <citation type="journal article" date="2014" name="BMC Genomics">
        <title>An improved genome release (version Mt4.0) for the model legume Medicago truncatula.</title>
        <authorList>
            <person name="Tang H."/>
            <person name="Krishnakumar V."/>
            <person name="Bidwell S."/>
            <person name="Rosen B."/>
            <person name="Chan A."/>
            <person name="Zhou S."/>
            <person name="Gentzbittel L."/>
            <person name="Childs K.L."/>
            <person name="Yandell M."/>
            <person name="Gundlach H."/>
            <person name="Mayer K.F."/>
            <person name="Schwartz D.C."/>
            <person name="Town C.D."/>
        </authorList>
    </citation>
    <scope>GENOME REANNOTATION</scope>
    <source>
        <strain evidence="2">A17</strain>
        <strain evidence="3 4">cv. Jemalong A17</strain>
    </source>
</reference>
<dbReference type="EnsemblPlants" id="KEH17129">
    <property type="protein sequence ID" value="KEH17129"/>
    <property type="gene ID" value="MTR_0041s0080"/>
</dbReference>
<accession>A0A072THT8</accession>
<protein>
    <submittedName>
        <fullName evidence="2">Transmembrane protein, putative</fullName>
    </submittedName>
</protein>